<evidence type="ECO:0000313" key="3">
    <source>
        <dbReference type="Proteomes" id="UP000236047"/>
    </source>
</evidence>
<accession>A0A2N8PKE5</accession>
<name>A0A2N8PKE5_STRNR</name>
<feature type="signal peptide" evidence="1">
    <location>
        <begin position="1"/>
        <end position="27"/>
    </location>
</feature>
<dbReference type="Proteomes" id="UP000236047">
    <property type="component" value="Unassembled WGS sequence"/>
</dbReference>
<evidence type="ECO:0000256" key="1">
    <source>
        <dbReference type="SAM" id="SignalP"/>
    </source>
</evidence>
<dbReference type="RefSeq" id="WP_102923704.1">
    <property type="nucleotide sequence ID" value="NZ_LJSN01000002.1"/>
</dbReference>
<reference evidence="3" key="1">
    <citation type="submission" date="2015-09" db="EMBL/GenBank/DDBJ databases">
        <authorList>
            <person name="Graham D.E."/>
            <person name="Mahan K.M."/>
            <person name="Klingeman D.M."/>
            <person name="Fida T."/>
            <person name="Giannone R.J."/>
            <person name="Hettich R.L."/>
            <person name="Parry R.J."/>
            <person name="Spain J.C."/>
        </authorList>
    </citation>
    <scope>NUCLEOTIDE SEQUENCE [LARGE SCALE GENOMIC DNA]</scope>
    <source>
        <strain evidence="3">JCM 4701</strain>
    </source>
</reference>
<proteinExistence type="predicted"/>
<protein>
    <recommendedName>
        <fullName evidence="4">SH3b domain-containing protein</fullName>
    </recommendedName>
</protein>
<evidence type="ECO:0000313" key="2">
    <source>
        <dbReference type="EMBL" id="PNE41482.1"/>
    </source>
</evidence>
<dbReference type="AlphaFoldDB" id="A0A2N8PKE5"/>
<feature type="chain" id="PRO_5018289489" description="SH3b domain-containing protein" evidence="1">
    <location>
        <begin position="28"/>
        <end position="121"/>
    </location>
</feature>
<dbReference type="EMBL" id="LJSN01000002">
    <property type="protein sequence ID" value="PNE41482.1"/>
    <property type="molecule type" value="Genomic_DNA"/>
</dbReference>
<evidence type="ECO:0008006" key="4">
    <source>
        <dbReference type="Google" id="ProtNLM"/>
    </source>
</evidence>
<comment type="caution">
    <text evidence="2">The sequence shown here is derived from an EMBL/GenBank/DDBJ whole genome shotgun (WGS) entry which is preliminary data.</text>
</comment>
<sequence length="121" mass="12243">MKLKTVVPALACAAVLGTAVAGGTATAAPATARPAAVAQAAAPATCVYAEAKESVKIRNARKVNATALGLLPKGALGCRTSTPTTAGESYDLCGVKDNAWSEITYRGIRGWIPRGCTVNRA</sequence>
<keyword evidence="1" id="KW-0732">Signal</keyword>
<organism evidence="2 3">
    <name type="scientific">Streptomyces noursei</name>
    <name type="common">Streptomyces albulus</name>
    <dbReference type="NCBI Taxonomy" id="1971"/>
    <lineage>
        <taxon>Bacteria</taxon>
        <taxon>Bacillati</taxon>
        <taxon>Actinomycetota</taxon>
        <taxon>Actinomycetes</taxon>
        <taxon>Kitasatosporales</taxon>
        <taxon>Streptomycetaceae</taxon>
        <taxon>Streptomyces</taxon>
    </lineage>
</organism>
<keyword evidence="3" id="KW-1185">Reference proteome</keyword>
<gene>
    <name evidence="2" type="ORF">AOB60_12605</name>
</gene>